<dbReference type="Proteomes" id="UP000593561">
    <property type="component" value="Unassembled WGS sequence"/>
</dbReference>
<evidence type="ECO:0000313" key="2">
    <source>
        <dbReference type="Proteomes" id="UP000593561"/>
    </source>
</evidence>
<dbReference type="AlphaFoldDB" id="A0A7J8R6J4"/>
<reference evidence="1 2" key="1">
    <citation type="journal article" date="2019" name="Genome Biol. Evol.">
        <title>Insights into the evolution of the New World diploid cottons (Gossypium, subgenus Houzingenia) based on genome sequencing.</title>
        <authorList>
            <person name="Grover C.E."/>
            <person name="Arick M.A. 2nd"/>
            <person name="Thrash A."/>
            <person name="Conover J.L."/>
            <person name="Sanders W.S."/>
            <person name="Peterson D.G."/>
            <person name="Frelichowski J.E."/>
            <person name="Scheffler J.A."/>
            <person name="Scheffler B.E."/>
            <person name="Wendel J.F."/>
        </authorList>
    </citation>
    <scope>NUCLEOTIDE SEQUENCE [LARGE SCALE GENOMIC DNA]</scope>
    <source>
        <strain evidence="1">27</strain>
        <tissue evidence="1">Leaf</tissue>
    </source>
</reference>
<name>A0A7J8R6J4_GOSDV</name>
<evidence type="ECO:0000313" key="1">
    <source>
        <dbReference type="EMBL" id="MBA0609391.1"/>
    </source>
</evidence>
<sequence>MSFAGAPDNVRYEMNNQNRLFLCRHCGNHIVTLYNCGLQRMEIIYFIRQLLFSPLQMLSPKPTTIKLESWVLNANGCGCRDELLYWDGTRLHRAPYENGSA</sequence>
<dbReference type="EMBL" id="JABFAC010000003">
    <property type="protein sequence ID" value="MBA0609391.1"/>
    <property type="molecule type" value="Genomic_DNA"/>
</dbReference>
<evidence type="ECO:0008006" key="3">
    <source>
        <dbReference type="Google" id="ProtNLM"/>
    </source>
</evidence>
<accession>A0A7J8R6J4</accession>
<comment type="caution">
    <text evidence="1">The sequence shown here is derived from an EMBL/GenBank/DDBJ whole genome shotgun (WGS) entry which is preliminary data.</text>
</comment>
<gene>
    <name evidence="1" type="ORF">Godav_021449</name>
</gene>
<organism evidence="1 2">
    <name type="scientific">Gossypium davidsonii</name>
    <name type="common">Davidson's cotton</name>
    <name type="synonym">Gossypium klotzschianum subsp. davidsonii</name>
    <dbReference type="NCBI Taxonomy" id="34287"/>
    <lineage>
        <taxon>Eukaryota</taxon>
        <taxon>Viridiplantae</taxon>
        <taxon>Streptophyta</taxon>
        <taxon>Embryophyta</taxon>
        <taxon>Tracheophyta</taxon>
        <taxon>Spermatophyta</taxon>
        <taxon>Magnoliopsida</taxon>
        <taxon>eudicotyledons</taxon>
        <taxon>Gunneridae</taxon>
        <taxon>Pentapetalae</taxon>
        <taxon>rosids</taxon>
        <taxon>malvids</taxon>
        <taxon>Malvales</taxon>
        <taxon>Malvaceae</taxon>
        <taxon>Malvoideae</taxon>
        <taxon>Gossypium</taxon>
    </lineage>
</organism>
<proteinExistence type="predicted"/>
<keyword evidence="2" id="KW-1185">Reference proteome</keyword>
<protein>
    <recommendedName>
        <fullName evidence="3">Yippee domain-containing protein</fullName>
    </recommendedName>
</protein>